<dbReference type="RefSeq" id="WP_092036534.1">
    <property type="nucleotide sequence ID" value="NZ_FOOK01000006.1"/>
</dbReference>
<evidence type="ECO:0000256" key="1">
    <source>
        <dbReference type="SAM" id="Phobius"/>
    </source>
</evidence>
<evidence type="ECO:0000313" key="2">
    <source>
        <dbReference type="EMBL" id="SFF83931.1"/>
    </source>
</evidence>
<dbReference type="EMBL" id="FOOK01000006">
    <property type="protein sequence ID" value="SFF83931.1"/>
    <property type="molecule type" value="Genomic_DNA"/>
</dbReference>
<feature type="transmembrane region" description="Helical" evidence="1">
    <location>
        <begin position="103"/>
        <end position="128"/>
    </location>
</feature>
<feature type="transmembrane region" description="Helical" evidence="1">
    <location>
        <begin position="148"/>
        <end position="168"/>
    </location>
</feature>
<dbReference type="PANTHER" id="PTHR37305:SF1">
    <property type="entry name" value="MEMBRANE PROTEIN"/>
    <property type="match status" value="1"/>
</dbReference>
<keyword evidence="1" id="KW-1133">Transmembrane helix</keyword>
<feature type="transmembrane region" description="Helical" evidence="1">
    <location>
        <begin position="21"/>
        <end position="42"/>
    </location>
</feature>
<dbReference type="AlphaFoldDB" id="A0A1I2M3S4"/>
<organism evidence="2 3">
    <name type="scientific">Planifilum fulgidum</name>
    <dbReference type="NCBI Taxonomy" id="201973"/>
    <lineage>
        <taxon>Bacteria</taxon>
        <taxon>Bacillati</taxon>
        <taxon>Bacillota</taxon>
        <taxon>Bacilli</taxon>
        <taxon>Bacillales</taxon>
        <taxon>Thermoactinomycetaceae</taxon>
        <taxon>Planifilum</taxon>
    </lineage>
</organism>
<dbReference type="STRING" id="201973.SAMN04488025_10689"/>
<reference evidence="2 3" key="1">
    <citation type="submission" date="2016-10" db="EMBL/GenBank/DDBJ databases">
        <authorList>
            <person name="de Groot N.N."/>
        </authorList>
    </citation>
    <scope>NUCLEOTIDE SEQUENCE [LARGE SCALE GENOMIC DNA]</scope>
    <source>
        <strain evidence="2 3">DSM 44945</strain>
    </source>
</reference>
<proteinExistence type="predicted"/>
<gene>
    <name evidence="2" type="ORF">SAMN04488025_10689</name>
</gene>
<keyword evidence="3" id="KW-1185">Reference proteome</keyword>
<dbReference type="OrthoDB" id="8613028at2"/>
<dbReference type="Pfam" id="PF12730">
    <property type="entry name" value="ABC2_membrane_4"/>
    <property type="match status" value="1"/>
</dbReference>
<keyword evidence="1" id="KW-0472">Membrane</keyword>
<accession>A0A1I2M3S4</accession>
<keyword evidence="1" id="KW-0812">Transmembrane</keyword>
<dbReference type="Proteomes" id="UP000198661">
    <property type="component" value="Unassembled WGS sequence"/>
</dbReference>
<evidence type="ECO:0000313" key="3">
    <source>
        <dbReference type="Proteomes" id="UP000198661"/>
    </source>
</evidence>
<feature type="transmembrane region" description="Helical" evidence="1">
    <location>
        <begin position="180"/>
        <end position="206"/>
    </location>
</feature>
<protein>
    <submittedName>
        <fullName evidence="2">ABC-2 type transport system permease protein</fullName>
    </submittedName>
</protein>
<dbReference type="PANTHER" id="PTHR37305">
    <property type="entry name" value="INTEGRAL MEMBRANE PROTEIN-RELATED"/>
    <property type="match status" value="1"/>
</dbReference>
<name>A0A1I2M3S4_9BACL</name>
<feature type="transmembrane region" description="Helical" evidence="1">
    <location>
        <begin position="62"/>
        <end position="82"/>
    </location>
</feature>
<feature type="transmembrane region" description="Helical" evidence="1">
    <location>
        <begin position="226"/>
        <end position="249"/>
    </location>
</feature>
<sequence length="256" mass="28445">MILGRLIRNEQMKIMDRTRTLVMWALLILAVCLLAIGQRLILVSGAPVDMWEFAEGCTHLLFIVQLFTLVVAGDIISSEFSWGTAKLLLIRPVSRTRILLSKFAAVVTFLLACMAVLLLASLLFGAVFFRWTGLGDALEALKQLFARYGLYGVEVLVTASLAFMLSAASRSSTLSVGLSIFLFFSGGFLSELLKIWGISWGKYLLFANLDLSPYFYGHSPPFPGMSLAHSLLVLVIHFALFHLIAWWSFAKRDVLT</sequence>